<gene>
    <name evidence="7" type="ORF">J2S72_001344</name>
</gene>
<comment type="subcellular location">
    <subcellularLocation>
        <location evidence="1">Membrane</location>
        <topology evidence="1">Single-pass membrane protein</topology>
    </subcellularLocation>
</comment>
<keyword evidence="5 6" id="KW-0472">Membrane</keyword>
<dbReference type="PANTHER" id="PTHR34478">
    <property type="entry name" value="PROTEIN LEMA"/>
    <property type="match status" value="1"/>
</dbReference>
<protein>
    <submittedName>
        <fullName evidence="7">LemA protein</fullName>
    </submittedName>
</protein>
<evidence type="ECO:0000256" key="6">
    <source>
        <dbReference type="SAM" id="Phobius"/>
    </source>
</evidence>
<evidence type="ECO:0000256" key="2">
    <source>
        <dbReference type="ARBA" id="ARBA00008854"/>
    </source>
</evidence>
<evidence type="ECO:0000256" key="1">
    <source>
        <dbReference type="ARBA" id="ARBA00004167"/>
    </source>
</evidence>
<reference evidence="7 8" key="1">
    <citation type="submission" date="2023-07" db="EMBL/GenBank/DDBJ databases">
        <title>Genomic Encyclopedia of Type Strains, Phase IV (KMG-IV): sequencing the most valuable type-strain genomes for metagenomic binning, comparative biology and taxonomic classification.</title>
        <authorList>
            <person name="Goeker M."/>
        </authorList>
    </citation>
    <scope>NUCLEOTIDE SEQUENCE [LARGE SCALE GENOMIC DNA]</scope>
    <source>
        <strain evidence="7 8">DSM 22616</strain>
    </source>
</reference>
<comment type="similarity">
    <text evidence="2">Belongs to the LemA family.</text>
</comment>
<keyword evidence="8" id="KW-1185">Reference proteome</keyword>
<dbReference type="Pfam" id="PF04011">
    <property type="entry name" value="LemA"/>
    <property type="match status" value="1"/>
</dbReference>
<organism evidence="7 8">
    <name type="scientific">Peptoniphilus koenoeneniae</name>
    <dbReference type="NCBI Taxonomy" id="507751"/>
    <lineage>
        <taxon>Bacteria</taxon>
        <taxon>Bacillati</taxon>
        <taxon>Bacillota</taxon>
        <taxon>Tissierellia</taxon>
        <taxon>Tissierellales</taxon>
        <taxon>Peptoniphilaceae</taxon>
        <taxon>Peptoniphilus</taxon>
    </lineage>
</organism>
<keyword evidence="3 6" id="KW-0812">Transmembrane</keyword>
<name>A0ABU0AVN3_9FIRM</name>
<dbReference type="InterPro" id="IPR007156">
    <property type="entry name" value="MamQ_LemA"/>
</dbReference>
<feature type="transmembrane region" description="Helical" evidence="6">
    <location>
        <begin position="7"/>
        <end position="27"/>
    </location>
</feature>
<keyword evidence="4 6" id="KW-1133">Transmembrane helix</keyword>
<evidence type="ECO:0000313" key="7">
    <source>
        <dbReference type="EMBL" id="MDQ0275319.1"/>
    </source>
</evidence>
<dbReference type="Gene3D" id="1.20.1440.20">
    <property type="entry name" value="LemA-like domain"/>
    <property type="match status" value="1"/>
</dbReference>
<dbReference type="RefSeq" id="WP_023056563.1">
    <property type="nucleotide sequence ID" value="NZ_JAUSTN010000006.1"/>
</dbReference>
<evidence type="ECO:0000256" key="3">
    <source>
        <dbReference type="ARBA" id="ARBA00022692"/>
    </source>
</evidence>
<accession>A0ABU0AVN3</accession>
<dbReference type="EMBL" id="JAUSTN010000006">
    <property type="protein sequence ID" value="MDQ0275319.1"/>
    <property type="molecule type" value="Genomic_DNA"/>
</dbReference>
<evidence type="ECO:0000256" key="5">
    <source>
        <dbReference type="ARBA" id="ARBA00023136"/>
    </source>
</evidence>
<dbReference type="InterPro" id="IPR023353">
    <property type="entry name" value="LemA-like_dom_sf"/>
</dbReference>
<proteinExistence type="inferred from homology"/>
<sequence length="193" mass="21314">MKKRRGALGGALIIVIAVIVLVGFVLIKNYNSLVGEAQEVDGKWAQVQNVVKRRADLIPNLVNTVKGYASHEEDVLTKITEARSKVEKAKTPQELGKADAELSRAIGDINVVVEAYPELKANEGFLNLQSQLEGTENRIATERERYNEAVTGFNKKIKRFPTNLIGGILGFSPKEYFQVSEEDQNAPTVDFGK</sequence>
<dbReference type="Proteomes" id="UP001236559">
    <property type="component" value="Unassembled WGS sequence"/>
</dbReference>
<evidence type="ECO:0000313" key="8">
    <source>
        <dbReference type="Proteomes" id="UP001236559"/>
    </source>
</evidence>
<dbReference type="SUPFAM" id="SSF140478">
    <property type="entry name" value="LemA-like"/>
    <property type="match status" value="1"/>
</dbReference>
<evidence type="ECO:0000256" key="4">
    <source>
        <dbReference type="ARBA" id="ARBA00022989"/>
    </source>
</evidence>
<comment type="caution">
    <text evidence="7">The sequence shown here is derived from an EMBL/GenBank/DDBJ whole genome shotgun (WGS) entry which is preliminary data.</text>
</comment>
<dbReference type="PANTHER" id="PTHR34478:SF2">
    <property type="entry name" value="MEMBRANE PROTEIN"/>
    <property type="match status" value="1"/>
</dbReference>